<sequence length="172" mass="18577">MAPSSNSMLLALLVAFAVVAASMAARDAAKVAAAAQAPSSASGEVLQPMGFFDDLGHLIGEIPDLPLPRILPCCVPNQDPLRPLIQPHDAAGGHRVPPVAGQVHATVRRLPHQRQRRAFVSAAEQLLRRHPAVLRAPRHQLPVPLPRRERRRRQGNVPPVDAAAPPPRRFLL</sequence>
<organism evidence="3 4">
    <name type="scientific">Digitaria exilis</name>
    <dbReference type="NCBI Taxonomy" id="1010633"/>
    <lineage>
        <taxon>Eukaryota</taxon>
        <taxon>Viridiplantae</taxon>
        <taxon>Streptophyta</taxon>
        <taxon>Embryophyta</taxon>
        <taxon>Tracheophyta</taxon>
        <taxon>Spermatophyta</taxon>
        <taxon>Magnoliopsida</taxon>
        <taxon>Liliopsida</taxon>
        <taxon>Poales</taxon>
        <taxon>Poaceae</taxon>
        <taxon>PACMAD clade</taxon>
        <taxon>Panicoideae</taxon>
        <taxon>Panicodae</taxon>
        <taxon>Paniceae</taxon>
        <taxon>Anthephorinae</taxon>
        <taxon>Digitaria</taxon>
    </lineage>
</organism>
<feature type="signal peptide" evidence="2">
    <location>
        <begin position="1"/>
        <end position="24"/>
    </location>
</feature>
<evidence type="ECO:0000313" key="3">
    <source>
        <dbReference type="EMBL" id="KAF8692676.1"/>
    </source>
</evidence>
<accession>A0A835BC61</accession>
<evidence type="ECO:0000256" key="1">
    <source>
        <dbReference type="SAM" id="MobiDB-lite"/>
    </source>
</evidence>
<feature type="chain" id="PRO_5033066369" evidence="2">
    <location>
        <begin position="25"/>
        <end position="172"/>
    </location>
</feature>
<name>A0A835BC61_9POAL</name>
<keyword evidence="2" id="KW-0732">Signal</keyword>
<proteinExistence type="predicted"/>
<protein>
    <submittedName>
        <fullName evidence="3">Uncharacterized protein</fullName>
    </submittedName>
</protein>
<evidence type="ECO:0000256" key="2">
    <source>
        <dbReference type="SAM" id="SignalP"/>
    </source>
</evidence>
<feature type="region of interest" description="Disordered" evidence="1">
    <location>
        <begin position="135"/>
        <end position="172"/>
    </location>
</feature>
<reference evidence="3" key="1">
    <citation type="submission" date="2020-07" db="EMBL/GenBank/DDBJ databases">
        <title>Genome sequence and genetic diversity analysis of an under-domesticated orphan crop, white fonio (Digitaria exilis).</title>
        <authorList>
            <person name="Bennetzen J.L."/>
            <person name="Chen S."/>
            <person name="Ma X."/>
            <person name="Wang X."/>
            <person name="Yssel A.E.J."/>
            <person name="Chaluvadi S.R."/>
            <person name="Johnson M."/>
            <person name="Gangashetty P."/>
            <person name="Hamidou F."/>
            <person name="Sanogo M.D."/>
            <person name="Zwaenepoel A."/>
            <person name="Wallace J."/>
            <person name="Van De Peer Y."/>
            <person name="Van Deynze A."/>
        </authorList>
    </citation>
    <scope>NUCLEOTIDE SEQUENCE</scope>
    <source>
        <tissue evidence="3">Leaves</tissue>
    </source>
</reference>
<dbReference type="Proteomes" id="UP000636709">
    <property type="component" value="Unassembled WGS sequence"/>
</dbReference>
<evidence type="ECO:0000313" key="4">
    <source>
        <dbReference type="Proteomes" id="UP000636709"/>
    </source>
</evidence>
<dbReference type="EMBL" id="JACEFO010001934">
    <property type="protein sequence ID" value="KAF8692676.1"/>
    <property type="molecule type" value="Genomic_DNA"/>
</dbReference>
<dbReference type="AlphaFoldDB" id="A0A835BC61"/>
<keyword evidence="4" id="KW-1185">Reference proteome</keyword>
<gene>
    <name evidence="3" type="ORF">HU200_039505</name>
</gene>
<comment type="caution">
    <text evidence="3">The sequence shown here is derived from an EMBL/GenBank/DDBJ whole genome shotgun (WGS) entry which is preliminary data.</text>
</comment>